<evidence type="ECO:0000313" key="3">
    <source>
        <dbReference type="Proteomes" id="UP001150538"/>
    </source>
</evidence>
<proteinExistence type="predicted"/>
<gene>
    <name evidence="2" type="ORF">H4219_003063</name>
</gene>
<reference evidence="2" key="1">
    <citation type="submission" date="2022-07" db="EMBL/GenBank/DDBJ databases">
        <title>Phylogenomic reconstructions and comparative analyses of Kickxellomycotina fungi.</title>
        <authorList>
            <person name="Reynolds N.K."/>
            <person name="Stajich J.E."/>
            <person name="Barry K."/>
            <person name="Grigoriev I.V."/>
            <person name="Crous P."/>
            <person name="Smith M.E."/>
        </authorList>
    </citation>
    <scope>NUCLEOTIDE SEQUENCE</scope>
    <source>
        <strain evidence="2">NBRC 100468</strain>
    </source>
</reference>
<feature type="signal peptide" evidence="1">
    <location>
        <begin position="1"/>
        <end position="27"/>
    </location>
</feature>
<comment type="caution">
    <text evidence="2">The sequence shown here is derived from an EMBL/GenBank/DDBJ whole genome shotgun (WGS) entry which is preliminary data.</text>
</comment>
<protein>
    <submittedName>
        <fullName evidence="2">Uncharacterized protein</fullName>
    </submittedName>
</protein>
<accession>A0A9W7ZVW7</accession>
<sequence length="75" mass="8073">MRSKALVKNALVVAAVAIMTLSLAVSARPPVVNETANKPNQVIEVNEDGYKPPSDGSDEQYRAGFFGGFFFQANK</sequence>
<keyword evidence="1" id="KW-0732">Signal</keyword>
<keyword evidence="3" id="KW-1185">Reference proteome</keyword>
<organism evidence="2 3">
    <name type="scientific">Mycoemilia scoparia</name>
    <dbReference type="NCBI Taxonomy" id="417184"/>
    <lineage>
        <taxon>Eukaryota</taxon>
        <taxon>Fungi</taxon>
        <taxon>Fungi incertae sedis</taxon>
        <taxon>Zoopagomycota</taxon>
        <taxon>Kickxellomycotina</taxon>
        <taxon>Kickxellomycetes</taxon>
        <taxon>Kickxellales</taxon>
        <taxon>Kickxellaceae</taxon>
        <taxon>Mycoemilia</taxon>
    </lineage>
</organism>
<evidence type="ECO:0000256" key="1">
    <source>
        <dbReference type="SAM" id="SignalP"/>
    </source>
</evidence>
<dbReference type="EMBL" id="JANBPU010000064">
    <property type="protein sequence ID" value="KAJ1917696.1"/>
    <property type="molecule type" value="Genomic_DNA"/>
</dbReference>
<name>A0A9W7ZVW7_9FUNG</name>
<dbReference type="AlphaFoldDB" id="A0A9W7ZVW7"/>
<feature type="chain" id="PRO_5040871397" evidence="1">
    <location>
        <begin position="28"/>
        <end position="75"/>
    </location>
</feature>
<dbReference type="Proteomes" id="UP001150538">
    <property type="component" value="Unassembled WGS sequence"/>
</dbReference>
<evidence type="ECO:0000313" key="2">
    <source>
        <dbReference type="EMBL" id="KAJ1917696.1"/>
    </source>
</evidence>